<dbReference type="EMBL" id="ML986618">
    <property type="protein sequence ID" value="KAF2264190.1"/>
    <property type="molecule type" value="Genomic_DNA"/>
</dbReference>
<feature type="region of interest" description="Disordered" evidence="1">
    <location>
        <begin position="498"/>
        <end position="564"/>
    </location>
</feature>
<dbReference type="OrthoDB" id="5400409at2759"/>
<proteinExistence type="predicted"/>
<dbReference type="Proteomes" id="UP000800093">
    <property type="component" value="Unassembled WGS sequence"/>
</dbReference>
<sequence length="722" mass="82229">MTLDPFSVAAAVAGLVKLAGHIREKGFKKANSSSQRYLEFYNALYQLKDNLETIQRITQEADEKFHQHRLGSYGPSSYDLTPLQEIIGNLKLTIEECQQWLHDNRKFEHRNGVITNIIYNIDIDPEAVQLTQKLSFHNVKIGLVLQPFQLYLQSQIGSLNDEQHQNTAERLQRIEELITPRIDSPVDRPSAVPPRDLIVPLELADRFKASLRDHPDFAGKTIDDITLQDGLDAFFMHFNSMPQVLDASSYLRLMKSIWIMDVIRQSKQWAKIQRTSPGGLYDRCIREMDRRLRKACTEAGELPLPSLPVVLLLPPENFSIWPTRVREMFDFDFNDFGVLLDIPILPDTQEHKLRVVENIDGTWGVEDMNITTVEAATGVSTEKFIQRLNIDPKSAFFVPIYAIPAEPHQNRATLTIKLQSSQDGVNGITPEFKSLPDLWRLQHLVTGYRCLGQRIGVETRSLAKGQYMPNSKPKAWYKIWSGSEMVLERGNIQFWRKEDFQKPVPPSEDDKRPQSLVDRRASLVPRAIERRTSKTPTDTSVFSMSSHQTSSTSDYTKPFSSPDTKEISIGSSTVAYDIQEPRPSLLILFLQQTSTGLLSFLVIELDENTLINPQGCDCRNSNERCRVSVLERSGSPLLARRFYARNGLNSWNLAAIGDNFASPKSDYIRVQDMNWLEISFASGNEKAQFNQSVTNLVDLYTGRLIAYRRDLIGVRATHIVTQ</sequence>
<accession>A0A9P4KCX9</accession>
<feature type="compositionally biased region" description="Basic and acidic residues" evidence="1">
    <location>
        <begin position="508"/>
        <end position="532"/>
    </location>
</feature>
<evidence type="ECO:0000313" key="3">
    <source>
        <dbReference type="Proteomes" id="UP000800093"/>
    </source>
</evidence>
<feature type="compositionally biased region" description="Low complexity" evidence="1">
    <location>
        <begin position="539"/>
        <end position="556"/>
    </location>
</feature>
<dbReference type="AlphaFoldDB" id="A0A9P4KCX9"/>
<keyword evidence="3" id="KW-1185">Reference proteome</keyword>
<protein>
    <submittedName>
        <fullName evidence="2">Uncharacterized protein</fullName>
    </submittedName>
</protein>
<gene>
    <name evidence="2" type="ORF">CC78DRAFT_568495</name>
</gene>
<evidence type="ECO:0000313" key="2">
    <source>
        <dbReference type="EMBL" id="KAF2264190.1"/>
    </source>
</evidence>
<reference evidence="3" key="1">
    <citation type="journal article" date="2020" name="Stud. Mycol.">
        <title>101 Dothideomycetes genomes: A test case for predicting lifestyles and emergence of pathogens.</title>
        <authorList>
            <person name="Haridas S."/>
            <person name="Albert R."/>
            <person name="Binder M."/>
            <person name="Bloem J."/>
            <person name="LaButti K."/>
            <person name="Salamov A."/>
            <person name="Andreopoulos B."/>
            <person name="Baker S."/>
            <person name="Barry K."/>
            <person name="Bills G."/>
            <person name="Bluhm B."/>
            <person name="Cannon C."/>
            <person name="Castanera R."/>
            <person name="Culley D."/>
            <person name="Daum C."/>
            <person name="Ezra D."/>
            <person name="Gonzalez J."/>
            <person name="Henrissat B."/>
            <person name="Kuo A."/>
            <person name="Liang C."/>
            <person name="Lipzen A."/>
            <person name="Lutzoni F."/>
            <person name="Magnuson J."/>
            <person name="Mondo S."/>
            <person name="Nolan M."/>
            <person name="Ohm R."/>
            <person name="Pangilinan J."/>
            <person name="Park H.-J."/>
            <person name="Ramirez L."/>
            <person name="Alfaro M."/>
            <person name="Sun H."/>
            <person name="Tritt A."/>
            <person name="Yoshinaga Y."/>
            <person name="Zwiers L.-H."/>
            <person name="Turgeon B."/>
            <person name="Goodwin S."/>
            <person name="Spatafora J."/>
            <person name="Crous P."/>
            <person name="Grigoriev I."/>
        </authorList>
    </citation>
    <scope>NUCLEOTIDE SEQUENCE [LARGE SCALE GENOMIC DNA]</scope>
    <source>
        <strain evidence="3">CBS 304.66</strain>
    </source>
</reference>
<name>A0A9P4KCX9_9PLEO</name>
<comment type="caution">
    <text evidence="2">The sequence shown here is derived from an EMBL/GenBank/DDBJ whole genome shotgun (WGS) entry which is preliminary data.</text>
</comment>
<evidence type="ECO:0000256" key="1">
    <source>
        <dbReference type="SAM" id="MobiDB-lite"/>
    </source>
</evidence>
<organism evidence="2 3">
    <name type="scientific">Lojkania enalia</name>
    <dbReference type="NCBI Taxonomy" id="147567"/>
    <lineage>
        <taxon>Eukaryota</taxon>
        <taxon>Fungi</taxon>
        <taxon>Dikarya</taxon>
        <taxon>Ascomycota</taxon>
        <taxon>Pezizomycotina</taxon>
        <taxon>Dothideomycetes</taxon>
        <taxon>Pleosporomycetidae</taxon>
        <taxon>Pleosporales</taxon>
        <taxon>Pleosporales incertae sedis</taxon>
        <taxon>Lojkania</taxon>
    </lineage>
</organism>